<feature type="compositionally biased region" description="Low complexity" evidence="1">
    <location>
        <begin position="235"/>
        <end position="252"/>
    </location>
</feature>
<feature type="compositionally biased region" description="Polar residues" evidence="1">
    <location>
        <begin position="201"/>
        <end position="214"/>
    </location>
</feature>
<feature type="region of interest" description="Disordered" evidence="1">
    <location>
        <begin position="85"/>
        <end position="310"/>
    </location>
</feature>
<dbReference type="Proteomes" id="UP000437068">
    <property type="component" value="Unassembled WGS sequence"/>
</dbReference>
<reference evidence="4 5" key="1">
    <citation type="submission" date="2018-08" db="EMBL/GenBank/DDBJ databases">
        <title>Genomic investigation of the strawberry pathogen Phytophthora fragariae indicates pathogenicity is determined by transcriptional variation in three key races.</title>
        <authorList>
            <person name="Adams T.M."/>
            <person name="Armitage A.D."/>
            <person name="Sobczyk M.K."/>
            <person name="Bates H.J."/>
            <person name="Dunwell J.M."/>
            <person name="Nellist C.F."/>
            <person name="Harrison R.J."/>
        </authorList>
    </citation>
    <scope>NUCLEOTIDE SEQUENCE [LARGE SCALE GENOMIC DNA]</scope>
    <source>
        <strain evidence="3 4">A4</strain>
        <strain evidence="2 5">BC-1</strain>
    </source>
</reference>
<comment type="caution">
    <text evidence="2">The sequence shown here is derived from an EMBL/GenBank/DDBJ whole genome shotgun (WGS) entry which is preliminary data.</text>
</comment>
<dbReference type="AlphaFoldDB" id="A0A6A4A5S0"/>
<evidence type="ECO:0000313" key="5">
    <source>
        <dbReference type="Proteomes" id="UP000440367"/>
    </source>
</evidence>
<evidence type="ECO:0000313" key="2">
    <source>
        <dbReference type="EMBL" id="KAE9252467.1"/>
    </source>
</evidence>
<name>A0A6A4A5S0_9STRA</name>
<evidence type="ECO:0000256" key="1">
    <source>
        <dbReference type="SAM" id="MobiDB-lite"/>
    </source>
</evidence>
<feature type="compositionally biased region" description="Acidic residues" evidence="1">
    <location>
        <begin position="264"/>
        <end position="285"/>
    </location>
</feature>
<sequence length="448" mass="49368">MDYAMDFKAIWPLLRKEGWTWKAATGIQIHHNYLKPGCKLRGGKRGVDYFNGEDELLAYIRTEKELCARLGISNVMVRSQAQATQSTVVHEGPLVDKPAASPRPPDQQVKIPAKPIATNRKTPSTKPPKPKKCTKKQIAEEADKRRKELAAFAKVWGEENGTVTDGKAAKPPGQDENLSATSSTSPISQTSREDNADTIHTAASNADLVSTSSRAHADTDHVEADANADIDDIVVAEAVTVDMNPETESSPTESRRTPRRYSLSEDEEYLPDEADGDDDEDDEDPDQRNSTDDEEEKDEENVRDNLNHESCNEQLLRDGTCGTLLRFNYMDPLDPNITGDTGDTALDTDGEGEEDSAEAFIGTIIDADSELSHAESCEGDILQRELSRVTKVMDAADLERLHMQIQASSEVFDDGQLDQMNVDGWEVIPENVEAEIVDDPSVDKIILA</sequence>
<feature type="compositionally biased region" description="Basic and acidic residues" evidence="1">
    <location>
        <begin position="137"/>
        <end position="149"/>
    </location>
</feature>
<accession>A0A6A4A5S0</accession>
<dbReference type="EMBL" id="QXGD01000112">
    <property type="protein sequence ID" value="KAE9252467.1"/>
    <property type="molecule type" value="Genomic_DNA"/>
</dbReference>
<proteinExistence type="predicted"/>
<evidence type="ECO:0000313" key="4">
    <source>
        <dbReference type="Proteomes" id="UP000437068"/>
    </source>
</evidence>
<dbReference type="Proteomes" id="UP000440367">
    <property type="component" value="Unassembled WGS sequence"/>
</dbReference>
<dbReference type="PANTHER" id="PTHR37069:SF2">
    <property type="entry name" value="PIGGYBAC TRANSPOSABLE ELEMENT-DERIVED PROTEIN DOMAIN-CONTAINING PROTEIN"/>
    <property type="match status" value="1"/>
</dbReference>
<gene>
    <name evidence="3" type="ORF">PF001_g4509</name>
    <name evidence="2" type="ORF">PF002_g3812</name>
</gene>
<evidence type="ECO:0000313" key="3">
    <source>
        <dbReference type="EMBL" id="KAE9322213.1"/>
    </source>
</evidence>
<protein>
    <submittedName>
        <fullName evidence="2">Uncharacterized protein</fullName>
    </submittedName>
</protein>
<feature type="compositionally biased region" description="Basic and acidic residues" evidence="1">
    <location>
        <begin position="300"/>
        <end position="310"/>
    </location>
</feature>
<feature type="compositionally biased region" description="Polar residues" evidence="1">
    <location>
        <begin position="176"/>
        <end position="190"/>
    </location>
</feature>
<dbReference type="PANTHER" id="PTHR37069">
    <property type="entry name" value="DDE_TNP_1_7 DOMAIN-CONTAINING PROTEIN"/>
    <property type="match status" value="1"/>
</dbReference>
<organism evidence="2 5">
    <name type="scientific">Phytophthora fragariae</name>
    <dbReference type="NCBI Taxonomy" id="53985"/>
    <lineage>
        <taxon>Eukaryota</taxon>
        <taxon>Sar</taxon>
        <taxon>Stramenopiles</taxon>
        <taxon>Oomycota</taxon>
        <taxon>Peronosporomycetes</taxon>
        <taxon>Peronosporales</taxon>
        <taxon>Peronosporaceae</taxon>
        <taxon>Phytophthora</taxon>
    </lineage>
</organism>
<dbReference type="EMBL" id="QXGE01000157">
    <property type="protein sequence ID" value="KAE9322213.1"/>
    <property type="molecule type" value="Genomic_DNA"/>
</dbReference>
<feature type="compositionally biased region" description="Basic and acidic residues" evidence="1">
    <location>
        <begin position="215"/>
        <end position="224"/>
    </location>
</feature>